<comment type="caution">
    <text evidence="2">The sequence shown here is derived from an EMBL/GenBank/DDBJ whole genome shotgun (WGS) entry which is preliminary data.</text>
</comment>
<gene>
    <name evidence="2" type="ORF">BAE44_0008507</name>
</gene>
<reference evidence="2 3" key="1">
    <citation type="submission" date="2016-09" db="EMBL/GenBank/DDBJ databases">
        <title>The draft genome of Dichanthelium oligosanthes: A C3 panicoid grass species.</title>
        <authorList>
            <person name="Studer A.J."/>
            <person name="Schnable J.C."/>
            <person name="Brutnell T.P."/>
        </authorList>
    </citation>
    <scope>NUCLEOTIDE SEQUENCE [LARGE SCALE GENOMIC DNA]</scope>
    <source>
        <strain evidence="3">cv. Kellogg 1175</strain>
        <tissue evidence="2">Leaf</tissue>
    </source>
</reference>
<name>A0A1E5VZA6_9POAL</name>
<proteinExistence type="predicted"/>
<protein>
    <submittedName>
        <fullName evidence="2">Uncharacterized protein</fullName>
    </submittedName>
</protein>
<accession>A0A1E5VZA6</accession>
<feature type="region of interest" description="Disordered" evidence="1">
    <location>
        <begin position="1"/>
        <end position="70"/>
    </location>
</feature>
<evidence type="ECO:0000256" key="1">
    <source>
        <dbReference type="SAM" id="MobiDB-lite"/>
    </source>
</evidence>
<dbReference type="Proteomes" id="UP000095767">
    <property type="component" value="Unassembled WGS sequence"/>
</dbReference>
<evidence type="ECO:0000313" key="2">
    <source>
        <dbReference type="EMBL" id="OEL30473.1"/>
    </source>
</evidence>
<organism evidence="2 3">
    <name type="scientific">Dichanthelium oligosanthes</name>
    <dbReference type="NCBI Taxonomy" id="888268"/>
    <lineage>
        <taxon>Eukaryota</taxon>
        <taxon>Viridiplantae</taxon>
        <taxon>Streptophyta</taxon>
        <taxon>Embryophyta</taxon>
        <taxon>Tracheophyta</taxon>
        <taxon>Spermatophyta</taxon>
        <taxon>Magnoliopsida</taxon>
        <taxon>Liliopsida</taxon>
        <taxon>Poales</taxon>
        <taxon>Poaceae</taxon>
        <taxon>PACMAD clade</taxon>
        <taxon>Panicoideae</taxon>
        <taxon>Panicodae</taxon>
        <taxon>Paniceae</taxon>
        <taxon>Dichantheliinae</taxon>
        <taxon>Dichanthelium</taxon>
    </lineage>
</organism>
<sequence>MGNAGSVPEQAKNSADGGSFADAEARRAPPSMVRFFPEAERQKARQPPPIKLEEEEGAPPLPTTEEEMAPPNLWQVSRRLHSSFTSQVTSRGGALGRRKTAAEEGVVPATPFLLPQAAPAPVRPLLPAVPDPDPSAPFRFLFLSAREGAGVTKRYARGWEMANSSQYGARGVGIAGALPQARHKVDRIGEAIPRANAQDVQTSELVDIRFQCRFSASIQTSKRSVRFILT</sequence>
<dbReference type="EMBL" id="LWDX02025561">
    <property type="protein sequence ID" value="OEL30473.1"/>
    <property type="molecule type" value="Genomic_DNA"/>
</dbReference>
<dbReference type="AlphaFoldDB" id="A0A1E5VZA6"/>
<evidence type="ECO:0000313" key="3">
    <source>
        <dbReference type="Proteomes" id="UP000095767"/>
    </source>
</evidence>
<keyword evidence="3" id="KW-1185">Reference proteome</keyword>